<dbReference type="Pfam" id="PF00018">
    <property type="entry name" value="SH3_1"/>
    <property type="match status" value="2"/>
</dbReference>
<feature type="region of interest" description="Disordered" evidence="3">
    <location>
        <begin position="191"/>
        <end position="229"/>
    </location>
</feature>
<proteinExistence type="predicted"/>
<keyword evidence="4" id="KW-1133">Transmembrane helix</keyword>
<dbReference type="InterPro" id="IPR050384">
    <property type="entry name" value="Endophilin_SH3RF"/>
</dbReference>
<dbReference type="AlphaFoldDB" id="A0A814M9G3"/>
<keyword evidence="4" id="KW-0472">Membrane</keyword>
<evidence type="ECO:0000256" key="3">
    <source>
        <dbReference type="SAM" id="MobiDB-lite"/>
    </source>
</evidence>
<dbReference type="PROSITE" id="PS50002">
    <property type="entry name" value="SH3"/>
    <property type="match status" value="2"/>
</dbReference>
<evidence type="ECO:0000256" key="2">
    <source>
        <dbReference type="PROSITE-ProRule" id="PRU00192"/>
    </source>
</evidence>
<dbReference type="PRINTS" id="PR00452">
    <property type="entry name" value="SH3DOMAIN"/>
</dbReference>
<dbReference type="PANTHER" id="PTHR14167">
    <property type="entry name" value="SH3 DOMAIN-CONTAINING"/>
    <property type="match status" value="1"/>
</dbReference>
<dbReference type="OrthoDB" id="419709at2759"/>
<name>A0A814M9G3_9BILA</name>
<dbReference type="SUPFAM" id="SSF50044">
    <property type="entry name" value="SH3-domain"/>
    <property type="match status" value="2"/>
</dbReference>
<dbReference type="Gene3D" id="2.30.30.40">
    <property type="entry name" value="SH3 Domains"/>
    <property type="match status" value="2"/>
</dbReference>
<keyword evidence="1 2" id="KW-0728">SH3 domain</keyword>
<sequence>MFFRYNLNKIELIFKKKTNNITNGNNEQQTWANLHEVPDSNQPRPDSKNSQLNFQPIYKALALHSFYAQTSRELSFKKGDILLVIRRINDDWLEGEFQGLIGIFPLNYVELFPIESNDQENYSSDYDTEHEYEGEAIVKYDFIPQKTFELQLRKGDKVSLLRRLDDNWYEGRVNHIEGIFPAAYVETLKEPPDNLSKKSHRNEYVQSSTMTSPDEEEQPPTENTNTIPDISLPMQKSFYRQLLRHSMLLCFLCFAFGIGFSLIFFLGDDENYIPNYDEYNNKIVFWSNDFHISPIHDLKQLLIPLDVRFIDKSLSGACRLTNTCAKELYVLSNSNGMNPSKAIRKQFYEFYKNDRLMNLVDVFVCFHPAAMCELFMPFNRTIIVIASTRYELGRFSIDEWNEWNKNLRIIASDPRNIVAGNNLYDAEYIRYFTGINTTVLPSICDYTKVVYRSSNTRSEYIFIPSHDHIDFNEQILDELNFSIRKFKSSIVVKPLRQLYKFYKYRDLVRHPAIIYLPYQVSTMSIFEQYTMNIPLFFPSIDLLTEWHLKYDIVYDRTWDKALTGQGKNRSIISSYDPNSTIPDPNNEYDYSSIRYWLQYADFYQWPYITYFNSTDDLTLKLLNTNLTYISQQMSVYNHRKKLNLLQQWKTILARISTT</sequence>
<dbReference type="SMART" id="SM00326">
    <property type="entry name" value="SH3"/>
    <property type="match status" value="2"/>
</dbReference>
<evidence type="ECO:0000313" key="7">
    <source>
        <dbReference type="Proteomes" id="UP000663891"/>
    </source>
</evidence>
<dbReference type="InterPro" id="IPR001452">
    <property type="entry name" value="SH3_domain"/>
</dbReference>
<evidence type="ECO:0000259" key="5">
    <source>
        <dbReference type="PROSITE" id="PS50002"/>
    </source>
</evidence>
<dbReference type="EMBL" id="CAJNON010000181">
    <property type="protein sequence ID" value="CAF1075841.1"/>
    <property type="molecule type" value="Genomic_DNA"/>
</dbReference>
<dbReference type="InterPro" id="IPR036028">
    <property type="entry name" value="SH3-like_dom_sf"/>
</dbReference>
<evidence type="ECO:0000313" key="6">
    <source>
        <dbReference type="EMBL" id="CAF1075841.1"/>
    </source>
</evidence>
<dbReference type="PRINTS" id="PR00499">
    <property type="entry name" value="P67PHOX"/>
</dbReference>
<organism evidence="6 7">
    <name type="scientific">Adineta steineri</name>
    <dbReference type="NCBI Taxonomy" id="433720"/>
    <lineage>
        <taxon>Eukaryota</taxon>
        <taxon>Metazoa</taxon>
        <taxon>Spiralia</taxon>
        <taxon>Gnathifera</taxon>
        <taxon>Rotifera</taxon>
        <taxon>Eurotatoria</taxon>
        <taxon>Bdelloidea</taxon>
        <taxon>Adinetida</taxon>
        <taxon>Adinetidae</taxon>
        <taxon>Adineta</taxon>
    </lineage>
</organism>
<reference evidence="6" key="1">
    <citation type="submission" date="2021-02" db="EMBL/GenBank/DDBJ databases">
        <authorList>
            <person name="Nowell W R."/>
        </authorList>
    </citation>
    <scope>NUCLEOTIDE SEQUENCE</scope>
</reference>
<evidence type="ECO:0000256" key="4">
    <source>
        <dbReference type="SAM" id="Phobius"/>
    </source>
</evidence>
<accession>A0A814M9G3</accession>
<dbReference type="PANTHER" id="PTHR14167:SF116">
    <property type="entry name" value="CAP, ISOFORM AC"/>
    <property type="match status" value="1"/>
</dbReference>
<feature type="domain" description="SH3" evidence="5">
    <location>
        <begin position="131"/>
        <end position="190"/>
    </location>
</feature>
<protein>
    <recommendedName>
        <fullName evidence="5">SH3 domain-containing protein</fullName>
    </recommendedName>
</protein>
<dbReference type="Proteomes" id="UP000663891">
    <property type="component" value="Unassembled WGS sequence"/>
</dbReference>
<keyword evidence="4" id="KW-0812">Transmembrane</keyword>
<evidence type="ECO:0000256" key="1">
    <source>
        <dbReference type="ARBA" id="ARBA00022443"/>
    </source>
</evidence>
<feature type="domain" description="SH3" evidence="5">
    <location>
        <begin position="55"/>
        <end position="114"/>
    </location>
</feature>
<comment type="caution">
    <text evidence="6">The sequence shown here is derived from an EMBL/GenBank/DDBJ whole genome shotgun (WGS) entry which is preliminary data.</text>
</comment>
<gene>
    <name evidence="6" type="ORF">VCS650_LOCUS18736</name>
</gene>
<feature type="transmembrane region" description="Helical" evidence="4">
    <location>
        <begin position="246"/>
        <end position="267"/>
    </location>
</feature>